<dbReference type="InterPro" id="IPR000682">
    <property type="entry name" value="PCMT"/>
</dbReference>
<reference evidence="4 5" key="1">
    <citation type="submission" date="2019-09" db="EMBL/GenBank/DDBJ databases">
        <title>YIM 132180 draft genome.</title>
        <authorList>
            <person name="Zhang K."/>
        </authorList>
    </citation>
    <scope>NUCLEOTIDE SEQUENCE [LARGE SCALE GENOMIC DNA]</scope>
    <source>
        <strain evidence="4 5">YIM 132180</strain>
    </source>
</reference>
<dbReference type="SUPFAM" id="SSF53335">
    <property type="entry name" value="S-adenosyl-L-methionine-dependent methyltransferases"/>
    <property type="match status" value="1"/>
</dbReference>
<evidence type="ECO:0000313" key="4">
    <source>
        <dbReference type="EMBL" id="KAB0681996.1"/>
    </source>
</evidence>
<dbReference type="InterPro" id="IPR029063">
    <property type="entry name" value="SAM-dependent_MTases_sf"/>
</dbReference>
<dbReference type="CDD" id="cd02440">
    <property type="entry name" value="AdoMet_MTases"/>
    <property type="match status" value="1"/>
</dbReference>
<dbReference type="GO" id="GO:0005737">
    <property type="term" value="C:cytoplasm"/>
    <property type="evidence" value="ECO:0007669"/>
    <property type="project" value="TreeGrafter"/>
</dbReference>
<gene>
    <name evidence="4" type="ORF">F6X38_04100</name>
</gene>
<evidence type="ECO:0000313" key="5">
    <source>
        <dbReference type="Proteomes" id="UP000432089"/>
    </source>
</evidence>
<keyword evidence="4" id="KW-0489">Methyltransferase</keyword>
<protein>
    <recommendedName>
        <fullName evidence="2">Protein-L-isoaspartate O-methyltransferase</fullName>
    </recommendedName>
    <alternativeName>
        <fullName evidence="3">Protein L-isoaspartyl methyltransferase</fullName>
    </alternativeName>
</protein>
<comment type="caution">
    <text evidence="4">The sequence shown here is derived from an EMBL/GenBank/DDBJ whole genome shotgun (WGS) entry which is preliminary data.</text>
</comment>
<evidence type="ECO:0000256" key="1">
    <source>
        <dbReference type="ARBA" id="ARBA00005369"/>
    </source>
</evidence>
<accession>A0A7V7TY68</accession>
<dbReference type="Pfam" id="PF01135">
    <property type="entry name" value="PCMT"/>
    <property type="match status" value="1"/>
</dbReference>
<dbReference type="Proteomes" id="UP000432089">
    <property type="component" value="Unassembled WGS sequence"/>
</dbReference>
<dbReference type="RefSeq" id="WP_150968256.1">
    <property type="nucleotide sequence ID" value="NZ_VZDO01000002.1"/>
</dbReference>
<dbReference type="GO" id="GO:0004719">
    <property type="term" value="F:protein-L-isoaspartate (D-aspartate) O-methyltransferase activity"/>
    <property type="evidence" value="ECO:0007669"/>
    <property type="project" value="InterPro"/>
</dbReference>
<dbReference type="GO" id="GO:0032259">
    <property type="term" value="P:methylation"/>
    <property type="evidence" value="ECO:0007669"/>
    <property type="project" value="UniProtKB-KW"/>
</dbReference>
<comment type="similarity">
    <text evidence="1">Belongs to the methyltransferase superfamily. L-isoaspartyl/D-aspartyl protein methyltransferase family.</text>
</comment>
<dbReference type="PANTHER" id="PTHR11579:SF18">
    <property type="entry name" value="PROTEIN-L-ISOASPARTATE O-METHYLTRANSFERASE"/>
    <property type="match status" value="1"/>
</dbReference>
<name>A0A7V7TY68_9HYPH</name>
<dbReference type="AlphaFoldDB" id="A0A7V7TY68"/>
<dbReference type="EMBL" id="VZDO01000002">
    <property type="protein sequence ID" value="KAB0681996.1"/>
    <property type="molecule type" value="Genomic_DNA"/>
</dbReference>
<evidence type="ECO:0000256" key="3">
    <source>
        <dbReference type="ARBA" id="ARBA00030757"/>
    </source>
</evidence>
<keyword evidence="4" id="KW-0808">Transferase</keyword>
<dbReference type="PANTHER" id="PTHR11579">
    <property type="entry name" value="PROTEIN-L-ISOASPARTATE O-METHYLTRANSFERASE"/>
    <property type="match status" value="1"/>
</dbReference>
<organism evidence="4 5">
    <name type="scientific">Plantimonas leprariae</name>
    <dbReference type="NCBI Taxonomy" id="2615207"/>
    <lineage>
        <taxon>Bacteria</taxon>
        <taxon>Pseudomonadati</taxon>
        <taxon>Pseudomonadota</taxon>
        <taxon>Alphaproteobacteria</taxon>
        <taxon>Hyphomicrobiales</taxon>
        <taxon>Aurantimonadaceae</taxon>
        <taxon>Plantimonas</taxon>
    </lineage>
</organism>
<evidence type="ECO:0000256" key="2">
    <source>
        <dbReference type="ARBA" id="ARBA00013346"/>
    </source>
</evidence>
<proteinExistence type="inferred from homology"/>
<sequence>MDFAHARTMMVDNQIRTEDVTDWDVLRAFLTVPREAFVPEDKRALAYIGKDLPLPAGRRLMAPSSFARLLQLLLIGRGDVVLDVGCGTGYAAAIMSQLAGKVVALEEEATLAELARTALASHAGSNVELVQGKLGQGWAPAAPYDRILFQGAVEELPAAFIEQLRDGGRMVVVEGHGNAASARLYLKEGGTVSNRFGFNCSVPPLPGFARPPQFVF</sequence>
<dbReference type="Gene3D" id="3.40.50.150">
    <property type="entry name" value="Vaccinia Virus protein VP39"/>
    <property type="match status" value="1"/>
</dbReference>
<keyword evidence="5" id="KW-1185">Reference proteome</keyword>